<reference evidence="10 11" key="1">
    <citation type="journal article" date="2015" name="Nature">
        <title>rRNA introns, odd ribosomes, and small enigmatic genomes across a large radiation of phyla.</title>
        <authorList>
            <person name="Brown C.T."/>
            <person name="Hug L.A."/>
            <person name="Thomas B.C."/>
            <person name="Sharon I."/>
            <person name="Castelle C.J."/>
            <person name="Singh A."/>
            <person name="Wilkins M.J."/>
            <person name="Williams K.H."/>
            <person name="Banfield J.F."/>
        </authorList>
    </citation>
    <scope>NUCLEOTIDE SEQUENCE [LARGE SCALE GENOMIC DNA]</scope>
</reference>
<proteinExistence type="inferred from homology"/>
<keyword evidence="5" id="KW-0375">Hydrogen ion transport</keyword>
<dbReference type="AlphaFoldDB" id="A0A0G0F989"/>
<evidence type="ECO:0000256" key="9">
    <source>
        <dbReference type="ARBA" id="ARBA00023310"/>
    </source>
</evidence>
<dbReference type="GO" id="GO:0046933">
    <property type="term" value="F:proton-transporting ATP synthase activity, rotational mechanism"/>
    <property type="evidence" value="ECO:0007669"/>
    <property type="project" value="InterPro"/>
</dbReference>
<organism evidence="10 11">
    <name type="scientific">Candidatus Daviesbacteria bacterium GW2011_GWA1_36_8</name>
    <dbReference type="NCBI Taxonomy" id="1618417"/>
    <lineage>
        <taxon>Bacteria</taxon>
        <taxon>Candidatus Daviesiibacteriota</taxon>
    </lineage>
</organism>
<dbReference type="InterPro" id="IPR000131">
    <property type="entry name" value="ATP_synth_F1_gsu"/>
</dbReference>
<dbReference type="Pfam" id="PF00231">
    <property type="entry name" value="ATP-synt"/>
    <property type="match status" value="1"/>
</dbReference>
<dbReference type="Gene3D" id="1.10.287.80">
    <property type="entry name" value="ATP synthase, gamma subunit, helix hairpin domain"/>
    <property type="match status" value="1"/>
</dbReference>
<name>A0A0G0F989_9BACT</name>
<comment type="similarity">
    <text evidence="3">Belongs to the ATPase gamma chain family.</text>
</comment>
<dbReference type="GO" id="GO:0045259">
    <property type="term" value="C:proton-transporting ATP synthase complex"/>
    <property type="evidence" value="ECO:0007669"/>
    <property type="project" value="UniProtKB-KW"/>
</dbReference>
<comment type="caution">
    <text evidence="10">The sequence shown here is derived from an EMBL/GenBank/DDBJ whole genome shotgun (WGS) entry which is preliminary data.</text>
</comment>
<protein>
    <submittedName>
        <fullName evidence="10">ATP synthase gamma chain</fullName>
    </submittedName>
</protein>
<dbReference type="EMBL" id="LBSJ01000034">
    <property type="protein sequence ID" value="KKQ14532.1"/>
    <property type="molecule type" value="Genomic_DNA"/>
</dbReference>
<evidence type="ECO:0000313" key="11">
    <source>
        <dbReference type="Proteomes" id="UP000034448"/>
    </source>
</evidence>
<accession>A0A0G0F989</accession>
<evidence type="ECO:0000256" key="6">
    <source>
        <dbReference type="ARBA" id="ARBA00023065"/>
    </source>
</evidence>
<keyword evidence="7" id="KW-0472">Membrane</keyword>
<evidence type="ECO:0000256" key="5">
    <source>
        <dbReference type="ARBA" id="ARBA00022781"/>
    </source>
</evidence>
<comment type="subcellular location">
    <subcellularLocation>
        <location evidence="2">Membrane</location>
        <topology evidence="2">Peripheral membrane protein</topology>
    </subcellularLocation>
</comment>
<dbReference type="Gene3D" id="3.40.1380.10">
    <property type="match status" value="1"/>
</dbReference>
<keyword evidence="6" id="KW-0406">Ion transport</keyword>
<evidence type="ECO:0000256" key="2">
    <source>
        <dbReference type="ARBA" id="ARBA00004170"/>
    </source>
</evidence>
<evidence type="ECO:0000313" key="10">
    <source>
        <dbReference type="EMBL" id="KKQ14532.1"/>
    </source>
</evidence>
<evidence type="ECO:0000256" key="1">
    <source>
        <dbReference type="ARBA" id="ARBA00003456"/>
    </source>
</evidence>
<dbReference type="PRINTS" id="PR00126">
    <property type="entry name" value="ATPASEGAMMA"/>
</dbReference>
<evidence type="ECO:0000256" key="7">
    <source>
        <dbReference type="ARBA" id="ARBA00023136"/>
    </source>
</evidence>
<evidence type="ECO:0000256" key="3">
    <source>
        <dbReference type="ARBA" id="ARBA00007681"/>
    </source>
</evidence>
<keyword evidence="9" id="KW-0066">ATP synthesis</keyword>
<keyword evidence="4" id="KW-0813">Transport</keyword>
<dbReference type="Proteomes" id="UP000034448">
    <property type="component" value="Unassembled WGS sequence"/>
</dbReference>
<keyword evidence="8" id="KW-0139">CF(1)</keyword>
<sequence>MANLRDIKQQIDSTETIRMLTQALGDIATAKLKETRGSMQHTVDYFQQVSVLYRTVKSIAMRGRKPIAQKKKIQSTMVILLTSNSRLYGGLDNGVTKFFYDNTLKIDCDRIVVGTFGAEILRALTYPHPFENNNFKKDDPTFDELQALAAKVFSHERILVFYSKFRTLLNQEPFISDISTSYLEDTKTTSPFHYITEPEVEKILAFFDNQISFLLFQAIFLEVNLSRLAARMTSMNQAEINAGKELKKEQKTLLKLKKQLTNLRILETYSGRKIESI</sequence>
<comment type="function">
    <text evidence="1">Produces ATP from ADP in the presence of a proton gradient across the membrane. The gamma chain is believed to be important in regulating ATPase activity and the flow of protons through the CF(0) complex.</text>
</comment>
<dbReference type="InterPro" id="IPR035968">
    <property type="entry name" value="ATP_synth_F1_ATPase_gsu"/>
</dbReference>
<evidence type="ECO:0000256" key="8">
    <source>
        <dbReference type="ARBA" id="ARBA00023196"/>
    </source>
</evidence>
<gene>
    <name evidence="10" type="ORF">US28_C0034G0005</name>
</gene>
<dbReference type="SUPFAM" id="SSF52943">
    <property type="entry name" value="ATP synthase (F1-ATPase), gamma subunit"/>
    <property type="match status" value="1"/>
</dbReference>
<evidence type="ECO:0000256" key="4">
    <source>
        <dbReference type="ARBA" id="ARBA00022448"/>
    </source>
</evidence>